<dbReference type="InterPro" id="IPR011011">
    <property type="entry name" value="Znf_FYVE_PHD"/>
</dbReference>
<dbReference type="PANTHER" id="PTHR45915:SF6">
    <property type="entry name" value="E3 UBIQUITIN-PROTEIN LIGASE TRIM33"/>
    <property type="match status" value="1"/>
</dbReference>
<dbReference type="SUPFAM" id="SSF57903">
    <property type="entry name" value="FYVE/PHD zinc finger"/>
    <property type="match status" value="1"/>
</dbReference>
<feature type="domain" description="PHD-type" evidence="12">
    <location>
        <begin position="290"/>
        <end position="339"/>
    </location>
</feature>
<feature type="compositionally biased region" description="Low complexity" evidence="10">
    <location>
        <begin position="139"/>
        <end position="149"/>
    </location>
</feature>
<dbReference type="SMART" id="SM00297">
    <property type="entry name" value="BROMO"/>
    <property type="match status" value="1"/>
</dbReference>
<dbReference type="SMART" id="SM00249">
    <property type="entry name" value="PHD"/>
    <property type="match status" value="1"/>
</dbReference>
<protein>
    <submittedName>
        <fullName evidence="13">E3 ubiquitin-protein ligase TRIM33</fullName>
    </submittedName>
</protein>
<evidence type="ECO:0000256" key="6">
    <source>
        <dbReference type="ARBA" id="ARBA00023117"/>
    </source>
</evidence>
<organism evidence="13">
    <name type="scientific">Cacopsylla melanoneura</name>
    <dbReference type="NCBI Taxonomy" id="428564"/>
    <lineage>
        <taxon>Eukaryota</taxon>
        <taxon>Metazoa</taxon>
        <taxon>Ecdysozoa</taxon>
        <taxon>Arthropoda</taxon>
        <taxon>Hexapoda</taxon>
        <taxon>Insecta</taxon>
        <taxon>Pterygota</taxon>
        <taxon>Neoptera</taxon>
        <taxon>Paraneoptera</taxon>
        <taxon>Hemiptera</taxon>
        <taxon>Sternorrhyncha</taxon>
        <taxon>Psylloidea</taxon>
        <taxon>Psyllidae</taxon>
        <taxon>Psyllinae</taxon>
        <taxon>Cacopsylla</taxon>
    </lineage>
</organism>
<evidence type="ECO:0000256" key="5">
    <source>
        <dbReference type="ARBA" id="ARBA00023054"/>
    </source>
</evidence>
<evidence type="ECO:0000256" key="9">
    <source>
        <dbReference type="PROSITE-ProRule" id="PRU00146"/>
    </source>
</evidence>
<accession>A0A8D8TJT9</accession>
<evidence type="ECO:0000256" key="8">
    <source>
        <dbReference type="PROSITE-ProRule" id="PRU00035"/>
    </source>
</evidence>
<dbReference type="GO" id="GO:0005634">
    <property type="term" value="C:nucleus"/>
    <property type="evidence" value="ECO:0007669"/>
    <property type="project" value="UniProtKB-SubCell"/>
</dbReference>
<dbReference type="InterPro" id="IPR013083">
    <property type="entry name" value="Znf_RING/FYVE/PHD"/>
</dbReference>
<keyword evidence="7" id="KW-0539">Nucleus</keyword>
<feature type="compositionally biased region" description="Low complexity" evidence="10">
    <location>
        <begin position="159"/>
        <end position="219"/>
    </location>
</feature>
<evidence type="ECO:0000256" key="3">
    <source>
        <dbReference type="ARBA" id="ARBA00022771"/>
    </source>
</evidence>
<dbReference type="Gene3D" id="1.20.920.10">
    <property type="entry name" value="Bromodomain-like"/>
    <property type="match status" value="1"/>
</dbReference>
<dbReference type="PROSITE" id="PS01359">
    <property type="entry name" value="ZF_PHD_1"/>
    <property type="match status" value="1"/>
</dbReference>
<keyword evidence="3 9" id="KW-0863">Zinc-finger</keyword>
<dbReference type="GO" id="GO:0000785">
    <property type="term" value="C:chromatin"/>
    <property type="evidence" value="ECO:0007669"/>
    <property type="project" value="TreeGrafter"/>
</dbReference>
<keyword evidence="6 8" id="KW-0103">Bromodomain</keyword>
<proteinExistence type="predicted"/>
<feature type="region of interest" description="Disordered" evidence="10">
    <location>
        <begin position="251"/>
        <end position="288"/>
    </location>
</feature>
<dbReference type="InterPro" id="IPR001965">
    <property type="entry name" value="Znf_PHD"/>
</dbReference>
<keyword evidence="2" id="KW-0479">Metal-binding</keyword>
<dbReference type="Pfam" id="PF00439">
    <property type="entry name" value="Bromodomain"/>
    <property type="match status" value="1"/>
</dbReference>
<reference evidence="13" key="1">
    <citation type="submission" date="2021-05" db="EMBL/GenBank/DDBJ databases">
        <authorList>
            <person name="Alioto T."/>
            <person name="Alioto T."/>
            <person name="Gomez Garrido J."/>
        </authorList>
    </citation>
    <scope>NUCLEOTIDE SEQUENCE</scope>
</reference>
<feature type="region of interest" description="Disordered" evidence="10">
    <location>
        <begin position="84"/>
        <end position="223"/>
    </location>
</feature>
<keyword evidence="5" id="KW-0175">Coiled coil</keyword>
<dbReference type="PROSITE" id="PS50016">
    <property type="entry name" value="ZF_PHD_2"/>
    <property type="match status" value="1"/>
</dbReference>
<dbReference type="InterPro" id="IPR001487">
    <property type="entry name" value="Bromodomain"/>
</dbReference>
<sequence length="489" mass="53316">MGAGLMKVQTPTGTKMVYRNPQFMRQGNMYPPGVAGGGSHQNRMMGGPSAHPQHAQVNNGVNHSLMQDIKPFALNGGQMQVMMQGMGPGGAGGQLKVNQGSSYSHTARSLVQRVSSSPLSHSATPQWHIPQTGSHKRSSPSTGASPTTPEDTSYKITLKSPSSTTSKSVTPPSSSMNNKDPSTGQGQVSVSSTSSSLHNSSPNSSSGSNSTNSTSSGGSKPDEVQVKIDRFCQDSVNDLMATIAKLDSNGISITREGGDNKVRGVQAADSSTSIQRTSSTSSKDEGDPNEDWCAVCMDGGELMCCDKCPKVFHIGCHIPSLIAIPNENEQWQCSLCTPIEAEVAEVSQYKDKTKRTEFSPAEVKISQRLLLELYAQYDQSLHFRNVVSTDDKAYHDKIKSPMSFDVVRWRLNPSHPEGYKNMLSFISDIRLIFKNAFVYYSKADPEYSDAKSLEEYFEHMLEKWLPDYAYDDQIEGGEPQSKRARRSVE</sequence>
<dbReference type="InterPro" id="IPR019787">
    <property type="entry name" value="Znf_PHD-finger"/>
</dbReference>
<name>A0A8D8TJT9_9HEMI</name>
<evidence type="ECO:0000256" key="10">
    <source>
        <dbReference type="SAM" id="MobiDB-lite"/>
    </source>
</evidence>
<evidence type="ECO:0000313" key="13">
    <source>
        <dbReference type="EMBL" id="CAG6689274.1"/>
    </source>
</evidence>
<dbReference type="EMBL" id="HBUF01291190">
    <property type="protein sequence ID" value="CAG6689274.1"/>
    <property type="molecule type" value="Transcribed_RNA"/>
</dbReference>
<dbReference type="PANTHER" id="PTHR45915">
    <property type="entry name" value="TRANSCRIPTION INTERMEDIARY FACTOR"/>
    <property type="match status" value="1"/>
</dbReference>
<evidence type="ECO:0000259" key="12">
    <source>
        <dbReference type="PROSITE" id="PS50016"/>
    </source>
</evidence>
<dbReference type="GO" id="GO:0008270">
    <property type="term" value="F:zinc ion binding"/>
    <property type="evidence" value="ECO:0007669"/>
    <property type="project" value="UniProtKB-KW"/>
</dbReference>
<dbReference type="Pfam" id="PF00628">
    <property type="entry name" value="PHD"/>
    <property type="match status" value="1"/>
</dbReference>
<dbReference type="Gene3D" id="3.30.40.10">
    <property type="entry name" value="Zinc/RING finger domain, C3HC4 (zinc finger)"/>
    <property type="match status" value="1"/>
</dbReference>
<dbReference type="SUPFAM" id="SSF47370">
    <property type="entry name" value="Bromodomain"/>
    <property type="match status" value="1"/>
</dbReference>
<dbReference type="InterPro" id="IPR036427">
    <property type="entry name" value="Bromodomain-like_sf"/>
</dbReference>
<dbReference type="InterPro" id="IPR019786">
    <property type="entry name" value="Zinc_finger_PHD-type_CS"/>
</dbReference>
<feature type="compositionally biased region" description="Low complexity" evidence="10">
    <location>
        <begin position="270"/>
        <end position="281"/>
    </location>
</feature>
<keyword evidence="4" id="KW-0862">Zinc</keyword>
<evidence type="ECO:0000256" key="7">
    <source>
        <dbReference type="ARBA" id="ARBA00023242"/>
    </source>
</evidence>
<comment type="subcellular location">
    <subcellularLocation>
        <location evidence="1">Nucleus</location>
    </subcellularLocation>
</comment>
<evidence type="ECO:0000256" key="1">
    <source>
        <dbReference type="ARBA" id="ARBA00004123"/>
    </source>
</evidence>
<evidence type="ECO:0000256" key="4">
    <source>
        <dbReference type="ARBA" id="ARBA00022833"/>
    </source>
</evidence>
<evidence type="ECO:0000256" key="2">
    <source>
        <dbReference type="ARBA" id="ARBA00022723"/>
    </source>
</evidence>
<dbReference type="AlphaFoldDB" id="A0A8D8TJT9"/>
<feature type="compositionally biased region" description="Polar residues" evidence="10">
    <location>
        <begin position="96"/>
        <end position="133"/>
    </location>
</feature>
<evidence type="ECO:0000259" key="11">
    <source>
        <dbReference type="PROSITE" id="PS50014"/>
    </source>
</evidence>
<dbReference type="PROSITE" id="PS50014">
    <property type="entry name" value="BROMODOMAIN_2"/>
    <property type="match status" value="1"/>
</dbReference>
<feature type="domain" description="Bromo" evidence="11">
    <location>
        <begin position="394"/>
        <end position="447"/>
    </location>
</feature>